<organism evidence="2 3">
    <name type="scientific">Psychroflexus lacisalsi</name>
    <dbReference type="NCBI Taxonomy" id="503928"/>
    <lineage>
        <taxon>Bacteria</taxon>
        <taxon>Pseudomonadati</taxon>
        <taxon>Bacteroidota</taxon>
        <taxon>Flavobacteriia</taxon>
        <taxon>Flavobacteriales</taxon>
        <taxon>Flavobacteriaceae</taxon>
        <taxon>Psychroflexus</taxon>
    </lineage>
</organism>
<accession>A0ABN1KAN0</accession>
<dbReference type="EMBL" id="BAAAGG010000006">
    <property type="protein sequence ID" value="GAA0760356.1"/>
    <property type="molecule type" value="Genomic_DNA"/>
</dbReference>
<gene>
    <name evidence="2" type="ORF">GCM10009433_19410</name>
</gene>
<feature type="transmembrane region" description="Helical" evidence="1">
    <location>
        <begin position="7"/>
        <end position="32"/>
    </location>
</feature>
<evidence type="ECO:0000313" key="3">
    <source>
        <dbReference type="Proteomes" id="UP001500185"/>
    </source>
</evidence>
<comment type="caution">
    <text evidence="2">The sequence shown here is derived from an EMBL/GenBank/DDBJ whole genome shotgun (WGS) entry which is preliminary data.</text>
</comment>
<proteinExistence type="predicted"/>
<keyword evidence="1" id="KW-1133">Transmembrane helix</keyword>
<evidence type="ECO:0000256" key="1">
    <source>
        <dbReference type="SAM" id="Phobius"/>
    </source>
</evidence>
<dbReference type="RefSeq" id="WP_224455634.1">
    <property type="nucleotide sequence ID" value="NZ_BAAAGG010000006.1"/>
</dbReference>
<reference evidence="3" key="1">
    <citation type="journal article" date="2019" name="Int. J. Syst. Evol. Microbiol.">
        <title>The Global Catalogue of Microorganisms (GCM) 10K type strain sequencing project: providing services to taxonomists for standard genome sequencing and annotation.</title>
        <authorList>
            <consortium name="The Broad Institute Genomics Platform"/>
            <consortium name="The Broad Institute Genome Sequencing Center for Infectious Disease"/>
            <person name="Wu L."/>
            <person name="Ma J."/>
        </authorList>
    </citation>
    <scope>NUCLEOTIDE SEQUENCE [LARGE SCALE GENOMIC DNA]</scope>
    <source>
        <strain evidence="3">JCM 16231</strain>
    </source>
</reference>
<evidence type="ECO:0000313" key="2">
    <source>
        <dbReference type="EMBL" id="GAA0760356.1"/>
    </source>
</evidence>
<keyword evidence="3" id="KW-1185">Reference proteome</keyword>
<keyword evidence="1" id="KW-0472">Membrane</keyword>
<dbReference type="Proteomes" id="UP001500185">
    <property type="component" value="Unassembled WGS sequence"/>
</dbReference>
<name>A0ABN1KAN0_9FLAO</name>
<protein>
    <submittedName>
        <fullName evidence="2">Uncharacterized protein</fullName>
    </submittedName>
</protein>
<sequence length="672" mass="78365">MDKLNRYFLLNINLILSRVTLVLILISSYVALAQQKEVKRDSLIINDSISGIVNYEYDSSNGENIFDGKFSFESVSSSKLKSFDYQAFTYDGEFSSDQKSGDWSFSDKKMKEENQKFVSGFRVGNLATGTENRISGEFQEGIAVGSWKVVKQDYVNSEVKDTLFFIESTFKNNRLIGSLKSSSNLITVQGYFNADGYFHGDWVIKHQTENQPVQENRTYEAGILKAYQIIIDGKTFDISYSGFDTTDVDDDEQWEDYTLQNGYFDILNLIDLEVEQTISSEVKLLINNRHQKTNDFIKNSVLAFSFNSEFDIWNTLRGSSPLGLGKFKVRKFEFSSNEQKLVKNIADDFQEIQSILKKFENNPKVKIGKPVHEKFNEAELIFNVYKNELSQLKRMVEVITSDAFEYVHREEIYGKIWPKLLFPVEVTYEFQSELVTKPHEFPEAPERENFNLDKASSLIQNIKTDVKAIDLEVQKIFKEMEIEKSLSNDEKRLVEKKGKIESLFNLDSEENDLNTYHQRYSELVLKLTESTFNSYGSLKVDQKKNQIKDLLRCYNNLLDFYTFLENLESKNERLDEAYTNTTFNAYMMVDMSERIKENIYTAFIESLRPYLFERLSNDFNCENLELAMEDISSVYQKMLELSKRDTRAEEKELRREKDPEVILSVLELKLKY</sequence>
<keyword evidence="1" id="KW-0812">Transmembrane</keyword>